<dbReference type="GO" id="GO:0003677">
    <property type="term" value="F:DNA binding"/>
    <property type="evidence" value="ECO:0007669"/>
    <property type="project" value="UniProtKB-KW"/>
</dbReference>
<dbReference type="InterPro" id="IPR029060">
    <property type="entry name" value="PIN-like_dom_sf"/>
</dbReference>
<dbReference type="SMART" id="SM00475">
    <property type="entry name" value="53EXOc"/>
    <property type="match status" value="1"/>
</dbReference>
<dbReference type="EMBL" id="MN738792">
    <property type="protein sequence ID" value="QHT37319.1"/>
    <property type="molecule type" value="Genomic_DNA"/>
</dbReference>
<dbReference type="SMART" id="SM00279">
    <property type="entry name" value="HhH2"/>
    <property type="match status" value="1"/>
</dbReference>
<evidence type="ECO:0000259" key="4">
    <source>
        <dbReference type="SMART" id="SM00475"/>
    </source>
</evidence>
<dbReference type="GO" id="GO:0033567">
    <property type="term" value="P:DNA replication, Okazaki fragment processing"/>
    <property type="evidence" value="ECO:0007669"/>
    <property type="project" value="InterPro"/>
</dbReference>
<organism evidence="5">
    <name type="scientific">viral metagenome</name>
    <dbReference type="NCBI Taxonomy" id="1070528"/>
    <lineage>
        <taxon>unclassified sequences</taxon>
        <taxon>metagenomes</taxon>
        <taxon>organismal metagenomes</taxon>
    </lineage>
</organism>
<keyword evidence="2" id="KW-0378">Hydrolase</keyword>
<dbReference type="InterPro" id="IPR020045">
    <property type="entry name" value="DNA_polI_H3TH"/>
</dbReference>
<dbReference type="Pfam" id="PF01367">
    <property type="entry name" value="5_3_exonuc"/>
    <property type="match status" value="1"/>
</dbReference>
<feature type="domain" description="5'-3' exonuclease" evidence="4">
    <location>
        <begin position="2"/>
        <end position="262"/>
    </location>
</feature>
<evidence type="ECO:0000256" key="3">
    <source>
        <dbReference type="ARBA" id="ARBA00023125"/>
    </source>
</evidence>
<dbReference type="InterPro" id="IPR002421">
    <property type="entry name" value="5-3_exonuclease"/>
</dbReference>
<evidence type="ECO:0000256" key="1">
    <source>
        <dbReference type="ARBA" id="ARBA00022722"/>
    </source>
</evidence>
<evidence type="ECO:0000256" key="2">
    <source>
        <dbReference type="ARBA" id="ARBA00022801"/>
    </source>
</evidence>
<evidence type="ECO:0000313" key="5">
    <source>
        <dbReference type="EMBL" id="QHT37319.1"/>
    </source>
</evidence>
<dbReference type="PANTHER" id="PTHR42646:SF2">
    <property type="entry name" value="5'-3' EXONUCLEASE FAMILY PROTEIN"/>
    <property type="match status" value="1"/>
</dbReference>
<keyword evidence="3" id="KW-0238">DNA-binding</keyword>
<dbReference type="Gene3D" id="3.40.50.1010">
    <property type="entry name" value="5'-nuclease"/>
    <property type="match status" value="1"/>
</dbReference>
<dbReference type="CDD" id="cd09859">
    <property type="entry name" value="PIN_53EXO"/>
    <property type="match status" value="1"/>
</dbReference>
<keyword evidence="1" id="KW-0540">Nuclease</keyword>
<dbReference type="InterPro" id="IPR036279">
    <property type="entry name" value="5-3_exonuclease_C_sf"/>
</dbReference>
<dbReference type="Pfam" id="PF02739">
    <property type="entry name" value="5_3_exonuc_N"/>
    <property type="match status" value="1"/>
</dbReference>
<dbReference type="SUPFAM" id="SSF88723">
    <property type="entry name" value="PIN domain-like"/>
    <property type="match status" value="1"/>
</dbReference>
<accession>A0A6C0F9T0</accession>
<dbReference type="InterPro" id="IPR008918">
    <property type="entry name" value="HhH2"/>
</dbReference>
<reference evidence="5" key="1">
    <citation type="journal article" date="2020" name="Nature">
        <title>Giant virus diversity and host interactions through global metagenomics.</title>
        <authorList>
            <person name="Schulz F."/>
            <person name="Roux S."/>
            <person name="Paez-Espino D."/>
            <person name="Jungbluth S."/>
            <person name="Walsh D.A."/>
            <person name="Denef V.J."/>
            <person name="McMahon K.D."/>
            <person name="Konstantinidis K.T."/>
            <person name="Eloe-Fadrosh E.A."/>
            <person name="Kyrpides N.C."/>
            <person name="Woyke T."/>
        </authorList>
    </citation>
    <scope>NUCLEOTIDE SEQUENCE</scope>
    <source>
        <strain evidence="5">GVMAG-S-ERX555967-131</strain>
    </source>
</reference>
<dbReference type="SUPFAM" id="SSF47807">
    <property type="entry name" value="5' to 3' exonuclease, C-terminal subdomain"/>
    <property type="match status" value="1"/>
</dbReference>
<dbReference type="Gene3D" id="1.10.150.20">
    <property type="entry name" value="5' to 3' exonuclease, C-terminal subdomain"/>
    <property type="match status" value="1"/>
</dbReference>
<dbReference type="InterPro" id="IPR020046">
    <property type="entry name" value="5-3_exonucl_a-hlix_arch_N"/>
</dbReference>
<name>A0A6C0F9T0_9ZZZZ</name>
<sequence>MMILMILDISNLIYRAFYSINPDNFKRSDGLSTNAVYGVATMIIKLVKSFKKDYPNITLVACLDSPTCSQNRKKQQNTYKNNRLSAPSQLKHQFIWIRDMLNAMDIHNVEYENYEADDLIASYTSKFSNTFDKIIIVSPDKDMYQLLDSNVSIYNPRKKMIESIDDFEYTFGFSSQNFVLYQALIGDKIDNVIGVKGIGHKHAVNIIKQTNGDLNLLFDEDFAYIKKNLIMHNKELIISNLSILTLCKNIHVKLPSSSFNFKQLKTQKFESFLDSMEIQAKHLRQYTTK</sequence>
<dbReference type="GO" id="GO:0017108">
    <property type="term" value="F:5'-flap endonuclease activity"/>
    <property type="evidence" value="ECO:0007669"/>
    <property type="project" value="InterPro"/>
</dbReference>
<protein>
    <recommendedName>
        <fullName evidence="4">5'-3' exonuclease domain-containing protein</fullName>
    </recommendedName>
</protein>
<dbReference type="AlphaFoldDB" id="A0A6C0F9T0"/>
<dbReference type="InterPro" id="IPR038969">
    <property type="entry name" value="FEN"/>
</dbReference>
<dbReference type="GO" id="GO:0008409">
    <property type="term" value="F:5'-3' exonuclease activity"/>
    <property type="evidence" value="ECO:0007669"/>
    <property type="project" value="InterPro"/>
</dbReference>
<dbReference type="PANTHER" id="PTHR42646">
    <property type="entry name" value="FLAP ENDONUCLEASE XNI"/>
    <property type="match status" value="1"/>
</dbReference>
<proteinExistence type="predicted"/>